<dbReference type="RefSeq" id="WP_094324590.1">
    <property type="nucleotide sequence ID" value="NZ_CP022347.1"/>
</dbReference>
<evidence type="ECO:0000256" key="6">
    <source>
        <dbReference type="SAM" id="Phobius"/>
    </source>
</evidence>
<dbReference type="Pfam" id="PF03739">
    <property type="entry name" value="LptF_LptG"/>
    <property type="match status" value="1"/>
</dbReference>
<name>A0A222MV80_9BACT</name>
<sequence length="353" mass="40901">MKPTVFFRFITELYLKSFFIIFISLVAFFVGIDLLLNFNDLPKSANLILLYIMFLSFSAISYILPISLIFSMILAFVSILRTNELVSLFALGLSKKFIILYPFLWALFFCFLYVGLNFTSFAYADDYRSNIKSNSVLASTSSDVFVKYNDDFVYIQELNPNDNSVKNIRIFNMQDFNLSSLTKADRANFKDDAWILEKGLRLDFDNNIILFNDGFKSNDFNFSEELQGFKPKVIESATPKKSYSIIDAWQSFQTFNSQNINTNSIRTELYRLILLPFFAPFLMLILYSYFPLISRYFNLAFLSFIFFIVTLGVWGSLFLLTRLAENSVLLPEFAIIVPICLLALFSMILYAKQ</sequence>
<feature type="transmembrane region" description="Helical" evidence="6">
    <location>
        <begin position="48"/>
        <end position="79"/>
    </location>
</feature>
<gene>
    <name evidence="7" type="ORF">CAV_0123</name>
</gene>
<dbReference type="OrthoDB" id="5372305at2"/>
<dbReference type="PANTHER" id="PTHR33529:SF6">
    <property type="entry name" value="YJGP_YJGQ FAMILY PERMEASE"/>
    <property type="match status" value="1"/>
</dbReference>
<dbReference type="PANTHER" id="PTHR33529">
    <property type="entry name" value="SLR0882 PROTEIN-RELATED"/>
    <property type="match status" value="1"/>
</dbReference>
<feature type="transmembrane region" description="Helical" evidence="6">
    <location>
        <begin position="296"/>
        <end position="321"/>
    </location>
</feature>
<evidence type="ECO:0000256" key="3">
    <source>
        <dbReference type="ARBA" id="ARBA00022692"/>
    </source>
</evidence>
<dbReference type="GO" id="GO:0043190">
    <property type="term" value="C:ATP-binding cassette (ABC) transporter complex"/>
    <property type="evidence" value="ECO:0007669"/>
    <property type="project" value="TreeGrafter"/>
</dbReference>
<reference evidence="7 8" key="1">
    <citation type="submission" date="2017-07" db="EMBL/GenBank/DDBJ databases">
        <title>Analysis of two Campylobacter avium genomes and identification of a novel hippuricase gene.</title>
        <authorList>
            <person name="Miller W.G."/>
            <person name="Chapman M.H."/>
            <person name="Yee E."/>
            <person name="Revez J."/>
            <person name="Bono J.L."/>
            <person name="Rossi M."/>
        </authorList>
    </citation>
    <scope>NUCLEOTIDE SEQUENCE [LARGE SCALE GENOMIC DNA]</scope>
    <source>
        <strain evidence="7 8">LMG 24591</strain>
    </source>
</reference>
<dbReference type="EMBL" id="CP022347">
    <property type="protein sequence ID" value="ASQ29795.1"/>
    <property type="molecule type" value="Genomic_DNA"/>
</dbReference>
<dbReference type="KEGG" id="cavi:CAV_0123"/>
<accession>A0A222MV80</accession>
<feature type="transmembrane region" description="Helical" evidence="6">
    <location>
        <begin position="333"/>
        <end position="351"/>
    </location>
</feature>
<comment type="subcellular location">
    <subcellularLocation>
        <location evidence="1">Cell membrane</location>
        <topology evidence="1">Multi-pass membrane protein</topology>
    </subcellularLocation>
</comment>
<dbReference type="AlphaFoldDB" id="A0A222MV80"/>
<keyword evidence="8" id="KW-1185">Reference proteome</keyword>
<feature type="transmembrane region" description="Helical" evidence="6">
    <location>
        <begin position="99"/>
        <end position="124"/>
    </location>
</feature>
<evidence type="ECO:0000256" key="5">
    <source>
        <dbReference type="ARBA" id="ARBA00023136"/>
    </source>
</evidence>
<dbReference type="Proteomes" id="UP000201169">
    <property type="component" value="Chromosome"/>
</dbReference>
<feature type="transmembrane region" description="Helical" evidence="6">
    <location>
        <begin position="269"/>
        <end position="290"/>
    </location>
</feature>
<evidence type="ECO:0000256" key="2">
    <source>
        <dbReference type="ARBA" id="ARBA00022475"/>
    </source>
</evidence>
<keyword evidence="3 6" id="KW-0812">Transmembrane</keyword>
<keyword evidence="4 6" id="KW-1133">Transmembrane helix</keyword>
<evidence type="ECO:0000256" key="1">
    <source>
        <dbReference type="ARBA" id="ARBA00004651"/>
    </source>
</evidence>
<evidence type="ECO:0000313" key="7">
    <source>
        <dbReference type="EMBL" id="ASQ29795.1"/>
    </source>
</evidence>
<evidence type="ECO:0000256" key="4">
    <source>
        <dbReference type="ARBA" id="ARBA00022989"/>
    </source>
</evidence>
<evidence type="ECO:0000313" key="8">
    <source>
        <dbReference type="Proteomes" id="UP000201169"/>
    </source>
</evidence>
<organism evidence="7 8">
    <name type="scientific">Campylobacter avium LMG 24591</name>
    <dbReference type="NCBI Taxonomy" id="522484"/>
    <lineage>
        <taxon>Bacteria</taxon>
        <taxon>Pseudomonadati</taxon>
        <taxon>Campylobacterota</taxon>
        <taxon>Epsilonproteobacteria</taxon>
        <taxon>Campylobacterales</taxon>
        <taxon>Campylobacteraceae</taxon>
        <taxon>Campylobacter</taxon>
    </lineage>
</organism>
<keyword evidence="5 6" id="KW-0472">Membrane</keyword>
<dbReference type="InterPro" id="IPR005495">
    <property type="entry name" value="LptG/LptF_permease"/>
</dbReference>
<keyword evidence="2" id="KW-1003">Cell membrane</keyword>
<feature type="transmembrane region" description="Helical" evidence="6">
    <location>
        <begin position="13"/>
        <end position="36"/>
    </location>
</feature>
<dbReference type="GO" id="GO:0015920">
    <property type="term" value="P:lipopolysaccharide transport"/>
    <property type="evidence" value="ECO:0007669"/>
    <property type="project" value="TreeGrafter"/>
</dbReference>
<protein>
    <submittedName>
        <fullName evidence="7">Putative lipooligosaccharide transport system, permease component (LptG family)</fullName>
    </submittedName>
</protein>
<proteinExistence type="predicted"/>